<gene>
    <name evidence="2" type="ORF">G1H10_17185</name>
</gene>
<keyword evidence="2" id="KW-0413">Isomerase</keyword>
<comment type="caution">
    <text evidence="2">The sequence shown here is derived from an EMBL/GenBank/DDBJ whole genome shotgun (WGS) entry which is preliminary data.</text>
</comment>
<dbReference type="RefSeq" id="WP_163740012.1">
    <property type="nucleotide sequence ID" value="NZ_JAAGOA010000012.1"/>
</dbReference>
<organism evidence="2 3">
    <name type="scientific">Phytoactinopolyspora halotolerans</name>
    <dbReference type="NCBI Taxonomy" id="1981512"/>
    <lineage>
        <taxon>Bacteria</taxon>
        <taxon>Bacillati</taxon>
        <taxon>Actinomycetota</taxon>
        <taxon>Actinomycetes</taxon>
        <taxon>Jiangellales</taxon>
        <taxon>Jiangellaceae</taxon>
        <taxon>Phytoactinopolyspora</taxon>
    </lineage>
</organism>
<evidence type="ECO:0000313" key="2">
    <source>
        <dbReference type="EMBL" id="NEE01910.1"/>
    </source>
</evidence>
<proteinExistence type="predicted"/>
<sequence length="276" mass="28560">MTWPLAVSTLGMPGALIGEVIDVAASAGCVALELRAGEGQLAHVGMSSAERAELRGCLDEAGLGVLAVCSYVKLCAAGDDDAVVDDITEHVRLAADLGAGGVRLFPGAENDAGAVAEERGRRRLEAAVPTAADSGVRLLVETHDSHRTGEDVARLVAPLVQDVAGDHPRYIGAIWDIVHSWAAGESPEASAASLDGLLAYVQVKDAVLADGRPEPVLPGTGHVPLGEITGVLDRRRYAGVLSLEWEKAWHPDLPEARDALAAVRDWLAATASAGPG</sequence>
<reference evidence="2 3" key="1">
    <citation type="submission" date="2020-02" db="EMBL/GenBank/DDBJ databases">
        <authorList>
            <person name="Li X.-J."/>
            <person name="Han X.-M."/>
        </authorList>
    </citation>
    <scope>NUCLEOTIDE SEQUENCE [LARGE SCALE GENOMIC DNA]</scope>
    <source>
        <strain evidence="2 3">CCTCC AB 2017055</strain>
    </source>
</reference>
<dbReference type="Pfam" id="PF01261">
    <property type="entry name" value="AP_endonuc_2"/>
    <property type="match status" value="1"/>
</dbReference>
<dbReference type="AlphaFoldDB" id="A0A6L9SCZ8"/>
<evidence type="ECO:0000259" key="1">
    <source>
        <dbReference type="Pfam" id="PF01261"/>
    </source>
</evidence>
<keyword evidence="3" id="KW-1185">Reference proteome</keyword>
<feature type="domain" description="Xylose isomerase-like TIM barrel" evidence="1">
    <location>
        <begin position="21"/>
        <end position="264"/>
    </location>
</feature>
<dbReference type="InterPro" id="IPR013022">
    <property type="entry name" value="Xyl_isomerase-like_TIM-brl"/>
</dbReference>
<dbReference type="EMBL" id="JAAGOA010000012">
    <property type="protein sequence ID" value="NEE01910.1"/>
    <property type="molecule type" value="Genomic_DNA"/>
</dbReference>
<dbReference type="InterPro" id="IPR050312">
    <property type="entry name" value="IolE/XylAMocC-like"/>
</dbReference>
<dbReference type="SUPFAM" id="SSF51658">
    <property type="entry name" value="Xylose isomerase-like"/>
    <property type="match status" value="1"/>
</dbReference>
<dbReference type="Gene3D" id="3.20.20.150">
    <property type="entry name" value="Divalent-metal-dependent TIM barrel enzymes"/>
    <property type="match status" value="1"/>
</dbReference>
<name>A0A6L9SCZ8_9ACTN</name>
<dbReference type="PANTHER" id="PTHR12110">
    <property type="entry name" value="HYDROXYPYRUVATE ISOMERASE"/>
    <property type="match status" value="1"/>
</dbReference>
<protein>
    <submittedName>
        <fullName evidence="2">Sugar phosphate isomerase/epimerase</fullName>
    </submittedName>
</protein>
<dbReference type="PANTHER" id="PTHR12110:SF21">
    <property type="entry name" value="XYLOSE ISOMERASE-LIKE TIM BARREL DOMAIN-CONTAINING PROTEIN"/>
    <property type="match status" value="1"/>
</dbReference>
<evidence type="ECO:0000313" key="3">
    <source>
        <dbReference type="Proteomes" id="UP000475214"/>
    </source>
</evidence>
<accession>A0A6L9SCZ8</accession>
<dbReference type="InterPro" id="IPR036237">
    <property type="entry name" value="Xyl_isomerase-like_sf"/>
</dbReference>
<dbReference type="Proteomes" id="UP000475214">
    <property type="component" value="Unassembled WGS sequence"/>
</dbReference>
<dbReference type="GO" id="GO:0016853">
    <property type="term" value="F:isomerase activity"/>
    <property type="evidence" value="ECO:0007669"/>
    <property type="project" value="UniProtKB-KW"/>
</dbReference>